<reference evidence="3 4" key="1">
    <citation type="submission" date="2022-08" db="EMBL/GenBank/DDBJ databases">
        <title>Reclassification of Massilia species as members of the genera Telluria, Duganella, Pseudoduganella, Mokoshia gen. nov. and Zemynaea gen. nov. using orthogonal and non-orthogonal genome-based approaches.</title>
        <authorList>
            <person name="Bowman J.P."/>
        </authorList>
    </citation>
    <scope>NUCLEOTIDE SEQUENCE [LARGE SCALE GENOMIC DNA]</scope>
    <source>
        <strain evidence="3 4">JCM 31607</strain>
    </source>
</reference>
<dbReference type="NCBIfam" id="NF038126">
    <property type="entry name" value="PEP_CTERM_FxDxF"/>
    <property type="match status" value="1"/>
</dbReference>
<feature type="chain" id="PRO_5046979261" evidence="1">
    <location>
        <begin position="21"/>
        <end position="197"/>
    </location>
</feature>
<protein>
    <submittedName>
        <fullName evidence="3">FxDxF family PEP-CTERM protein</fullName>
    </submittedName>
</protein>
<keyword evidence="1" id="KW-0732">Signal</keyword>
<feature type="signal peptide" evidence="1">
    <location>
        <begin position="1"/>
        <end position="20"/>
    </location>
</feature>
<keyword evidence="4" id="KW-1185">Reference proteome</keyword>
<feature type="domain" description="Ice-binding protein C-terminal" evidence="2">
    <location>
        <begin position="168"/>
        <end position="192"/>
    </location>
</feature>
<dbReference type="RefSeq" id="WP_258857216.1">
    <property type="nucleotide sequence ID" value="NZ_JANUGV010000004.1"/>
</dbReference>
<gene>
    <name evidence="3" type="ORF">NX773_15435</name>
</gene>
<name>A0ABT2BM27_9BURK</name>
<organism evidence="3 4">
    <name type="scientific">Massilia solisilvae</name>
    <dbReference type="NCBI Taxonomy" id="1811225"/>
    <lineage>
        <taxon>Bacteria</taxon>
        <taxon>Pseudomonadati</taxon>
        <taxon>Pseudomonadota</taxon>
        <taxon>Betaproteobacteria</taxon>
        <taxon>Burkholderiales</taxon>
        <taxon>Oxalobacteraceae</taxon>
        <taxon>Telluria group</taxon>
        <taxon>Massilia</taxon>
    </lineage>
</organism>
<evidence type="ECO:0000256" key="1">
    <source>
        <dbReference type="SAM" id="SignalP"/>
    </source>
</evidence>
<dbReference type="InterPro" id="IPR013424">
    <property type="entry name" value="Ice-binding_C"/>
</dbReference>
<comment type="caution">
    <text evidence="3">The sequence shown here is derived from an EMBL/GenBank/DDBJ whole genome shotgun (WGS) entry which is preliminary data.</text>
</comment>
<dbReference type="NCBIfam" id="TIGR02595">
    <property type="entry name" value="PEP_CTERM"/>
    <property type="match status" value="1"/>
</dbReference>
<evidence type="ECO:0000313" key="3">
    <source>
        <dbReference type="EMBL" id="MCS0609563.1"/>
    </source>
</evidence>
<evidence type="ECO:0000313" key="4">
    <source>
        <dbReference type="Proteomes" id="UP001205861"/>
    </source>
</evidence>
<dbReference type="EMBL" id="JANUGV010000004">
    <property type="protein sequence ID" value="MCS0609563.1"/>
    <property type="molecule type" value="Genomic_DNA"/>
</dbReference>
<dbReference type="Proteomes" id="UP001205861">
    <property type="component" value="Unassembled WGS sequence"/>
</dbReference>
<sequence>MKKTLLAAIVLATFGTAAMAQTTTGSNVIGLSPQTLTFTDNAGFFGDVLGANHQGATFADKFTFSVSGTTPMSLDAIISSISHTASTGLDITGLALYGASSSGTGTGSGSGTGSLIASGVMKSSGSADVWTLSANNLVAGNYYIQVSGNMVGTTGASFGGAAQMMAAPVPEPETYGMMLGGLGVLGFLARRRKAKQA</sequence>
<proteinExistence type="predicted"/>
<dbReference type="Pfam" id="PF07589">
    <property type="entry name" value="PEP-CTERM"/>
    <property type="match status" value="1"/>
</dbReference>
<evidence type="ECO:0000259" key="2">
    <source>
        <dbReference type="Pfam" id="PF07589"/>
    </source>
</evidence>
<accession>A0ABT2BM27</accession>